<evidence type="ECO:0000313" key="2">
    <source>
        <dbReference type="Proteomes" id="UP000812961"/>
    </source>
</evidence>
<protein>
    <submittedName>
        <fullName evidence="1">Uncharacterized protein</fullName>
    </submittedName>
</protein>
<organism evidence="1 2">
    <name type="scientific">Chitinophaga rhizophila</name>
    <dbReference type="NCBI Taxonomy" id="2866212"/>
    <lineage>
        <taxon>Bacteria</taxon>
        <taxon>Pseudomonadati</taxon>
        <taxon>Bacteroidota</taxon>
        <taxon>Chitinophagia</taxon>
        <taxon>Chitinophagales</taxon>
        <taxon>Chitinophagaceae</taxon>
        <taxon>Chitinophaga</taxon>
    </lineage>
</organism>
<comment type="caution">
    <text evidence="1">The sequence shown here is derived from an EMBL/GenBank/DDBJ whole genome shotgun (WGS) entry which is preliminary data.</text>
</comment>
<proteinExistence type="predicted"/>
<reference evidence="1 2" key="1">
    <citation type="submission" date="2021-08" db="EMBL/GenBank/DDBJ databases">
        <title>The genome sequence of Chitinophaga sp. B61.</title>
        <authorList>
            <person name="Zhang X."/>
        </authorList>
    </citation>
    <scope>NUCLEOTIDE SEQUENCE [LARGE SCALE GENOMIC DNA]</scope>
    <source>
        <strain evidence="1 2">B61</strain>
    </source>
</reference>
<dbReference type="Proteomes" id="UP000812961">
    <property type="component" value="Unassembled WGS sequence"/>
</dbReference>
<accession>A0ABS7GCW3</accession>
<sequence>MLHLKIHSTVRNVRKFPAFVMLFIFVATLAIQVVHRHAGCHDHVEYELNISAAKSCLICDYTLHQQVADGPERPFVLVAPVTQPVTLAYGYLLYPCDSPLHIHSSRGPPSFYC</sequence>
<dbReference type="EMBL" id="JAICCF010000002">
    <property type="protein sequence ID" value="MBW8684644.1"/>
    <property type="molecule type" value="Genomic_DNA"/>
</dbReference>
<evidence type="ECO:0000313" key="1">
    <source>
        <dbReference type="EMBL" id="MBW8684644.1"/>
    </source>
</evidence>
<keyword evidence="2" id="KW-1185">Reference proteome</keyword>
<name>A0ABS7GCW3_9BACT</name>
<dbReference type="RefSeq" id="WP_220249861.1">
    <property type="nucleotide sequence ID" value="NZ_JAICCF010000002.1"/>
</dbReference>
<gene>
    <name evidence="1" type="ORF">K1Y79_09910</name>
</gene>